<dbReference type="OrthoDB" id="1938612at2759"/>
<keyword evidence="3" id="KW-0539">Nucleus</keyword>
<comment type="caution">
    <text evidence="5">The sequence shown here is derived from an EMBL/GenBank/DDBJ whole genome shotgun (WGS) entry which is preliminary data.</text>
</comment>
<dbReference type="InterPro" id="IPR049629">
    <property type="entry name" value="DPY30_SDC1_DD"/>
</dbReference>
<sequence>MASVEAPTTQGPETPSARASVKPASEDVTATTKASVKLDEGGVSPPPRTSVKPAAETRASVKPASEDVAPATSGDVKLDEGPVSPPPRASVKAAAEARASVKPASEVVAPATSADVKLDEGAVSPPPRTSVKPAVKPASEVVAPATSADVKLDEGAVSPPPRTSVKPAVKPASEVVAPATSADVKLDEGAVSPPPRTSVKPAVKPASEVVAPATSADVKLDEGAVSPPPRTSVKPAAEARASVKPASEVVAPATRVSVKLDEGAVSSPPRTSVKPSAEARASVKPVSAPASSNGDPSSVPSAADAAKETSHVAFSTRTSVKPAGGTTIADQVNLAADAAPPGVAAAVVNVAEVPLAAPRISAAYGVSATDALTTRASSAAIGPSLKTPPPSPADNTHVVDEAEAEVQRLKALPIRPYLEATVVPLLLEGLQRLVLDRPSDPVGYLASYMFQHNPYQNDSRPASARTSSAVNLQSAYPAALDPLVAVQVRASMAKAPPHAYTPVEVQRASMMGGGNVPAGATAERVRMSTAQLAAETPAGGATSGAATLPRSSVAGVTPNTNPSPDIAPLASTTRPSASAAPVTTPRASANAVSATMPRPSANAALATTPKASVQC</sequence>
<dbReference type="GO" id="GO:0005634">
    <property type="term" value="C:nucleus"/>
    <property type="evidence" value="ECO:0007669"/>
    <property type="project" value="UniProtKB-SubCell"/>
</dbReference>
<proteinExistence type="inferred from homology"/>
<dbReference type="AlphaFoldDB" id="A0A8T2VG92"/>
<evidence type="ECO:0000313" key="6">
    <source>
        <dbReference type="Proteomes" id="UP000825935"/>
    </source>
</evidence>
<name>A0A8T2VG92_CERRI</name>
<dbReference type="Proteomes" id="UP000825935">
    <property type="component" value="Chromosome 2"/>
</dbReference>
<dbReference type="Gene3D" id="1.20.890.10">
    <property type="entry name" value="cAMP-dependent protein kinase regulatory subunit, dimerization-anchoring domain"/>
    <property type="match status" value="1"/>
</dbReference>
<protein>
    <submittedName>
        <fullName evidence="5">Uncharacterized protein</fullName>
    </submittedName>
</protein>
<evidence type="ECO:0000256" key="3">
    <source>
        <dbReference type="ARBA" id="ARBA00023242"/>
    </source>
</evidence>
<feature type="compositionally biased region" description="Low complexity" evidence="4">
    <location>
        <begin position="279"/>
        <end position="304"/>
    </location>
</feature>
<feature type="region of interest" description="Disordered" evidence="4">
    <location>
        <begin position="533"/>
        <end position="595"/>
    </location>
</feature>
<feature type="region of interest" description="Disordered" evidence="4">
    <location>
        <begin position="1"/>
        <end position="320"/>
    </location>
</feature>
<comment type="subcellular location">
    <subcellularLocation>
        <location evidence="1">Nucleus</location>
    </subcellularLocation>
</comment>
<feature type="compositionally biased region" description="Low complexity" evidence="4">
    <location>
        <begin position="89"/>
        <end position="104"/>
    </location>
</feature>
<gene>
    <name evidence="5" type="ORF">KP509_02G103400</name>
</gene>
<dbReference type="Pfam" id="PF05186">
    <property type="entry name" value="Dpy-30"/>
    <property type="match status" value="1"/>
</dbReference>
<evidence type="ECO:0000256" key="4">
    <source>
        <dbReference type="SAM" id="MobiDB-lite"/>
    </source>
</evidence>
<feature type="compositionally biased region" description="Low complexity" evidence="4">
    <location>
        <begin position="533"/>
        <end position="547"/>
    </location>
</feature>
<reference evidence="5" key="1">
    <citation type="submission" date="2021-08" db="EMBL/GenBank/DDBJ databases">
        <title>WGS assembly of Ceratopteris richardii.</title>
        <authorList>
            <person name="Marchant D.B."/>
            <person name="Chen G."/>
            <person name="Jenkins J."/>
            <person name="Shu S."/>
            <person name="Leebens-Mack J."/>
            <person name="Grimwood J."/>
            <person name="Schmutz J."/>
            <person name="Soltis P."/>
            <person name="Soltis D."/>
            <person name="Chen Z.-H."/>
        </authorList>
    </citation>
    <scope>NUCLEOTIDE SEQUENCE</scope>
    <source>
        <strain evidence="5">Whitten #5841</strain>
        <tissue evidence="5">Leaf</tissue>
    </source>
</reference>
<dbReference type="OMA" id="PLCHERT"/>
<evidence type="ECO:0000313" key="5">
    <source>
        <dbReference type="EMBL" id="KAH7445034.1"/>
    </source>
</evidence>
<dbReference type="EMBL" id="CM035407">
    <property type="protein sequence ID" value="KAH7445034.1"/>
    <property type="molecule type" value="Genomic_DNA"/>
</dbReference>
<keyword evidence="6" id="KW-1185">Reference proteome</keyword>
<evidence type="ECO:0000256" key="2">
    <source>
        <dbReference type="ARBA" id="ARBA00010849"/>
    </source>
</evidence>
<feature type="compositionally biased region" description="Polar residues" evidence="4">
    <location>
        <begin position="1"/>
        <end position="13"/>
    </location>
</feature>
<dbReference type="InterPro" id="IPR007858">
    <property type="entry name" value="Dpy-30_motif"/>
</dbReference>
<accession>A0A8T2VG92</accession>
<dbReference type="CDD" id="cd22965">
    <property type="entry name" value="DD_DPY30_SDC1"/>
    <property type="match status" value="1"/>
</dbReference>
<comment type="similarity">
    <text evidence="2">Belongs to the dpy-30 family.</text>
</comment>
<evidence type="ECO:0000256" key="1">
    <source>
        <dbReference type="ARBA" id="ARBA00004123"/>
    </source>
</evidence>
<feature type="compositionally biased region" description="Low complexity" evidence="4">
    <location>
        <begin position="567"/>
        <end position="589"/>
    </location>
</feature>
<organism evidence="5 6">
    <name type="scientific">Ceratopteris richardii</name>
    <name type="common">Triangle waterfern</name>
    <dbReference type="NCBI Taxonomy" id="49495"/>
    <lineage>
        <taxon>Eukaryota</taxon>
        <taxon>Viridiplantae</taxon>
        <taxon>Streptophyta</taxon>
        <taxon>Embryophyta</taxon>
        <taxon>Tracheophyta</taxon>
        <taxon>Polypodiopsida</taxon>
        <taxon>Polypodiidae</taxon>
        <taxon>Polypodiales</taxon>
        <taxon>Pteridineae</taxon>
        <taxon>Pteridaceae</taxon>
        <taxon>Parkerioideae</taxon>
        <taxon>Ceratopteris</taxon>
    </lineage>
</organism>